<dbReference type="PATRIC" id="fig|999408.3.peg.2131"/>
<proteinExistence type="predicted"/>
<name>A0A0E2HC67_9FIRM</name>
<dbReference type="HOGENOM" id="CLU_2971304_0_0_9"/>
<reference evidence="1 2" key="1">
    <citation type="submission" date="2013-01" db="EMBL/GenBank/DDBJ databases">
        <title>The Genome Sequence of Clostridium clostridioforme 90A8.</title>
        <authorList>
            <consortium name="The Broad Institute Genome Sequencing Platform"/>
            <person name="Earl A."/>
            <person name="Ward D."/>
            <person name="Feldgarden M."/>
            <person name="Gevers D."/>
            <person name="Courvalin P."/>
            <person name="Lambert T."/>
            <person name="Walker B."/>
            <person name="Young S.K."/>
            <person name="Zeng Q."/>
            <person name="Gargeya S."/>
            <person name="Fitzgerald M."/>
            <person name="Haas B."/>
            <person name="Abouelleil A."/>
            <person name="Alvarado L."/>
            <person name="Arachchi H.M."/>
            <person name="Berlin A.M."/>
            <person name="Chapman S.B."/>
            <person name="Dewar J."/>
            <person name="Goldberg J."/>
            <person name="Griggs A."/>
            <person name="Gujja S."/>
            <person name="Hansen M."/>
            <person name="Howarth C."/>
            <person name="Imamovic A."/>
            <person name="Larimer J."/>
            <person name="McCowan C."/>
            <person name="Murphy C."/>
            <person name="Neiman D."/>
            <person name="Pearson M."/>
            <person name="Priest M."/>
            <person name="Roberts A."/>
            <person name="Saif S."/>
            <person name="Shea T."/>
            <person name="Sisk P."/>
            <person name="Sykes S."/>
            <person name="Wortman J."/>
            <person name="Nusbaum C."/>
            <person name="Birren B."/>
        </authorList>
    </citation>
    <scope>NUCLEOTIDE SEQUENCE [LARGE SCALE GENOMIC DNA]</scope>
    <source>
        <strain evidence="1 2">90A8</strain>
    </source>
</reference>
<dbReference type="EMBL" id="AGYR01000018">
    <property type="protein sequence ID" value="ENZ17216.1"/>
    <property type="molecule type" value="Genomic_DNA"/>
</dbReference>
<organism evidence="1 2">
    <name type="scientific">[Clostridium] clostridioforme 90A8</name>
    <dbReference type="NCBI Taxonomy" id="999408"/>
    <lineage>
        <taxon>Bacteria</taxon>
        <taxon>Bacillati</taxon>
        <taxon>Bacillota</taxon>
        <taxon>Clostridia</taxon>
        <taxon>Lachnospirales</taxon>
        <taxon>Lachnospiraceae</taxon>
        <taxon>Enterocloster</taxon>
    </lineage>
</organism>
<sequence>MEKEHRPTEMGKRCLSCRHRRVIEDSRGESISLCACAVGRKYLNPVCPLGTCGRYLGY</sequence>
<evidence type="ECO:0000313" key="2">
    <source>
        <dbReference type="Proteomes" id="UP000013085"/>
    </source>
</evidence>
<evidence type="ECO:0000313" key="1">
    <source>
        <dbReference type="EMBL" id="ENZ17216.1"/>
    </source>
</evidence>
<dbReference type="RefSeq" id="WP_002595629.1">
    <property type="nucleotide sequence ID" value="NZ_KB851019.1"/>
</dbReference>
<accession>A0A0E2HC67</accession>
<gene>
    <name evidence="1" type="ORF">HMPREF1090_01986</name>
</gene>
<comment type="caution">
    <text evidence="1">The sequence shown here is derived from an EMBL/GenBank/DDBJ whole genome shotgun (WGS) entry which is preliminary data.</text>
</comment>
<dbReference type="Proteomes" id="UP000013085">
    <property type="component" value="Unassembled WGS sequence"/>
</dbReference>
<dbReference type="AlphaFoldDB" id="A0A0E2HC67"/>
<protein>
    <submittedName>
        <fullName evidence="1">Uncharacterized protein</fullName>
    </submittedName>
</protein>